<evidence type="ECO:0000256" key="8">
    <source>
        <dbReference type="ARBA" id="ARBA00022801"/>
    </source>
</evidence>
<dbReference type="Pfam" id="PF01336">
    <property type="entry name" value="tRNA_anti-codon"/>
    <property type="match status" value="1"/>
</dbReference>
<comment type="similarity">
    <text evidence="13">Belongs to the DNA polymerase type-C family. PolC subfamily.</text>
</comment>
<dbReference type="CDD" id="cd06127">
    <property type="entry name" value="DEDDh"/>
    <property type="match status" value="1"/>
</dbReference>
<keyword evidence="6 13" id="KW-0235">DNA replication</keyword>
<keyword evidence="8 13" id="KW-0378">Hydrolase</keyword>
<reference evidence="16 17" key="1">
    <citation type="submission" date="2018-03" db="EMBL/GenBank/DDBJ databases">
        <title>Genomic Encyclopedia of Archaeal and Bacterial Type Strains, Phase II (KMG-II): from individual species to whole genera.</title>
        <authorList>
            <person name="Goeker M."/>
        </authorList>
    </citation>
    <scope>NUCLEOTIDE SEQUENCE [LARGE SCALE GENOMIC DNA]</scope>
    <source>
        <strain evidence="16 17">DSM 44946</strain>
    </source>
</reference>
<dbReference type="PANTHER" id="PTHR32294">
    <property type="entry name" value="DNA POLYMERASE III SUBUNIT ALPHA"/>
    <property type="match status" value="1"/>
</dbReference>
<evidence type="ECO:0000313" key="17">
    <source>
        <dbReference type="Proteomes" id="UP000237797"/>
    </source>
</evidence>
<dbReference type="GO" id="GO:0003887">
    <property type="term" value="F:DNA-directed DNA polymerase activity"/>
    <property type="evidence" value="ECO:0007669"/>
    <property type="project" value="UniProtKB-UniRule"/>
</dbReference>
<dbReference type="Pfam" id="PF07733">
    <property type="entry name" value="DNA_pol3_alpha"/>
    <property type="match status" value="2"/>
</dbReference>
<dbReference type="FunFam" id="3.30.420.10:FF:000045">
    <property type="entry name" value="3'-5' exonuclease DinG"/>
    <property type="match status" value="1"/>
</dbReference>
<dbReference type="GO" id="GO:0003677">
    <property type="term" value="F:DNA binding"/>
    <property type="evidence" value="ECO:0007669"/>
    <property type="project" value="UniProtKB-UniRule"/>
</dbReference>
<dbReference type="Gene3D" id="6.10.140.1510">
    <property type="match status" value="1"/>
</dbReference>
<dbReference type="InterPro" id="IPR004013">
    <property type="entry name" value="PHP_dom"/>
</dbReference>
<dbReference type="InterPro" id="IPR036397">
    <property type="entry name" value="RNaseH_sf"/>
</dbReference>
<dbReference type="GO" id="GO:0008408">
    <property type="term" value="F:3'-5' exonuclease activity"/>
    <property type="evidence" value="ECO:0007669"/>
    <property type="project" value="UniProtKB-UniRule"/>
</dbReference>
<dbReference type="EMBL" id="PVNE01000004">
    <property type="protein sequence ID" value="PRX41882.1"/>
    <property type="molecule type" value="Genomic_DNA"/>
</dbReference>
<comment type="function">
    <text evidence="1 13">Required for replicative DNA synthesis. This DNA polymerase also exhibits 3' to 5' exonuclease activity.</text>
</comment>
<keyword evidence="7 13" id="KW-0540">Nuclease</keyword>
<dbReference type="Pfam" id="PF02811">
    <property type="entry name" value="PHP"/>
    <property type="match status" value="1"/>
</dbReference>
<organism evidence="16 17">
    <name type="scientific">Planifilum fimeticola</name>
    <dbReference type="NCBI Taxonomy" id="201975"/>
    <lineage>
        <taxon>Bacteria</taxon>
        <taxon>Bacillati</taxon>
        <taxon>Bacillota</taxon>
        <taxon>Bacilli</taxon>
        <taxon>Bacillales</taxon>
        <taxon>Thermoactinomycetaceae</taxon>
        <taxon>Planifilum</taxon>
    </lineage>
</organism>
<proteinExistence type="inferred from homology"/>
<dbReference type="SUPFAM" id="SSF50249">
    <property type="entry name" value="Nucleic acid-binding proteins"/>
    <property type="match status" value="1"/>
</dbReference>
<dbReference type="InterPro" id="IPR028112">
    <property type="entry name" value="DNA_PolC-type_N_I"/>
</dbReference>
<dbReference type="GO" id="GO:0006261">
    <property type="term" value="P:DNA-templated DNA replication"/>
    <property type="evidence" value="ECO:0007669"/>
    <property type="project" value="UniProtKB-UniRule"/>
</dbReference>
<dbReference type="Gene3D" id="3.20.20.140">
    <property type="entry name" value="Metal-dependent hydrolases"/>
    <property type="match status" value="2"/>
</dbReference>
<evidence type="ECO:0000256" key="4">
    <source>
        <dbReference type="ARBA" id="ARBA00022679"/>
    </source>
</evidence>
<dbReference type="InterPro" id="IPR003141">
    <property type="entry name" value="Pol/His_phosphatase_N"/>
</dbReference>
<evidence type="ECO:0000259" key="14">
    <source>
        <dbReference type="SMART" id="SM00479"/>
    </source>
</evidence>
<dbReference type="InterPro" id="IPR040982">
    <property type="entry name" value="DNA_pol3_finger"/>
</dbReference>
<evidence type="ECO:0000256" key="9">
    <source>
        <dbReference type="ARBA" id="ARBA00022839"/>
    </source>
</evidence>
<sequence>MATPEVKRERLEQLFSRADLPREWLEKHFEGAYIEKIQVSLSRKTWTLFLCLKRPVPPHIWKEVESRLGSALGRAAGVSIRLRPAGADPEQLVRLYWEWIRKKVAEDVSAAAAGWMGRAEWRWEKDGMIIVFPHPMMAKMAEQKRLDRVIASIIREVSGTEIRVTLESRSLEEEQNRFREQQQAEERKLKEQALVERESASAPKSAPSIDGDLVIGYAIREEPVPIRRITEEERRVVLKGEVFKSEIRELRSGRTLLTFNLTDFTDSIQVKMFARDKEDAALLSRVKDGMWVTVRGAVQFDNFARELVLIGNDLNEAEPVKRADNAEEKRVELHLHTAMSNMDGVNDPGEMVKRAAEWGHPAVAITDHGVVQAFPEAHAAAKKHGIKVIYGVEAYLVDDGVPIVMRPAPRNLQEDTYVVFDVETTGLSAVHDTIIELAAVKVRGGEIVDRFSSFANPRRKLTSTITELTGITDEMLEGAPEVGEVLQRFLEFVGDSVLVAHNARFDMGFLQMGVQRLGLDSITNPVIDTLEMARSLYSGLKNYRLNTLCKHFGIELKQHHRAIHDAEATGHLLWKMVEDCLARKIGRLDQLNEMTGRRDVSRLRPFHAVLLVRNQTGLKNLYKLISLSHLEYFHRVPRIPRSELEKYREGLIVGSGCEKGELFEAALQKSPQEAEEIASFYDYIEIQPVDVNRHLIEKGIVESEERLRETNRLLVRIGEKLGKPVVATGNAHYLDAWESLYREILTANQSGFRRKDPLPPAHFRTTEEMLEEFSYLGEEKAREVVIAAPRSIADQIEELAPFPDGTHTPIIEGADEELRRICYETAEKIYGSPLPDIVKERLEKELGSIIKHGFAVIYLISHKLVTKSLSDGYLVGSRGSVGSSFVATMSSITEVNPLPPHYVCPNCKHSEFITDGSVASGFDLPDKDCPECGTKMRKDGHDIPFETFLGFEGDKTPDIDLNFSGEYQPRAHKYTEELFGKDYVYRAGTISTVAEKTAYGFVKKYQEEMGLTLRNAEIERLVRGCTGVKRTTGQHPGGLMVVPQNRDVFDFTPIQRPADDPKARTVTTHFDYHAISGRLLKLDILGHDDPTVIRMLQDLTGVDPKTIPVDDKKVLQLFSGTESLGVTPEEIGCSTGTLGIPEFGTRFVRQMLEDTRPTTFGELVRISGLSHGTDVWLNNAQDLIRSGTAVLSEVIATRDDIMIYLIYKGMKPKTAFKIMEKVRKGKGLTEEEADEMRKHGVPDWYIDSCRKIKYMFPKAHAVAYVLMAVRIAWFKVYYPAEYYATYFTVRADDFDLELVNKGKEAVNRKINEINEKGADASPKEKGLLTVLESAREMMARGLTFRSIDLYRSEATRFLVDGDALLPPFSSVSGIGTSAARNIVKAREEGDFLSIEDFQKRSRVSSAVVEVLERLGCLRDLPESNQLSLF</sequence>
<dbReference type="GO" id="GO:0005737">
    <property type="term" value="C:cytoplasm"/>
    <property type="evidence" value="ECO:0007669"/>
    <property type="project" value="UniProtKB-SubCell"/>
</dbReference>
<dbReference type="InterPro" id="IPR004805">
    <property type="entry name" value="DnaE2/DnaE/PolC"/>
</dbReference>
<dbReference type="Proteomes" id="UP000237797">
    <property type="component" value="Unassembled WGS sequence"/>
</dbReference>
<dbReference type="SUPFAM" id="SSF53098">
    <property type="entry name" value="Ribonuclease H-like"/>
    <property type="match status" value="1"/>
</dbReference>
<evidence type="ECO:0000256" key="11">
    <source>
        <dbReference type="ARBA" id="ARBA00025611"/>
    </source>
</evidence>
<evidence type="ECO:0000256" key="1">
    <source>
        <dbReference type="ARBA" id="ARBA00003452"/>
    </source>
</evidence>
<keyword evidence="10 13" id="KW-0239">DNA-directed DNA polymerase</keyword>
<dbReference type="Gene3D" id="2.40.50.140">
    <property type="entry name" value="Nucleic acid-binding proteins"/>
    <property type="match status" value="1"/>
</dbReference>
<dbReference type="InterPro" id="IPR013520">
    <property type="entry name" value="Ribonucl_H"/>
</dbReference>
<dbReference type="Gene3D" id="3.30.1900.20">
    <property type="match status" value="2"/>
</dbReference>
<evidence type="ECO:0000256" key="12">
    <source>
        <dbReference type="ARBA" id="ARBA00049244"/>
    </source>
</evidence>
<dbReference type="EC" id="2.7.7.7" evidence="13"/>
<dbReference type="OrthoDB" id="9804290at2"/>
<dbReference type="Gene3D" id="1.10.150.700">
    <property type="entry name" value="PolC, middle finger domain"/>
    <property type="match status" value="1"/>
</dbReference>
<dbReference type="SMART" id="SM00479">
    <property type="entry name" value="EXOIII"/>
    <property type="match status" value="1"/>
</dbReference>
<dbReference type="NCBIfam" id="NF001688">
    <property type="entry name" value="PRK00448.1"/>
    <property type="match status" value="1"/>
</dbReference>
<evidence type="ECO:0000256" key="10">
    <source>
        <dbReference type="ARBA" id="ARBA00022932"/>
    </source>
</evidence>
<dbReference type="InterPro" id="IPR006308">
    <property type="entry name" value="Pol_III_a_PolC-type_gram_pos"/>
</dbReference>
<dbReference type="CDD" id="cd07435">
    <property type="entry name" value="PHP_PolIIIA_POLC"/>
    <property type="match status" value="1"/>
</dbReference>
<comment type="function">
    <text evidence="11">DNA polymerase III is a complex, multichain enzyme responsible for most of the replicative synthesis in bacteria. This DNA polymerase also exhibits 3' to 5' exonuclease activity. The alpha chain is the DNA polymerase.</text>
</comment>
<feature type="domain" description="Exonuclease" evidence="14">
    <location>
        <begin position="416"/>
        <end position="582"/>
    </location>
</feature>
<dbReference type="NCBIfam" id="TIGR01405">
    <property type="entry name" value="polC_Gram_pos"/>
    <property type="match status" value="1"/>
</dbReference>
<evidence type="ECO:0000256" key="6">
    <source>
        <dbReference type="ARBA" id="ARBA00022705"/>
    </source>
</evidence>
<feature type="domain" description="Polymerase/histidinol phosphatase N-terminal" evidence="15">
    <location>
        <begin position="331"/>
        <end position="398"/>
    </location>
</feature>
<dbReference type="SMART" id="SM00481">
    <property type="entry name" value="POLIIIAc"/>
    <property type="match status" value="1"/>
</dbReference>
<dbReference type="Pfam" id="PF00929">
    <property type="entry name" value="RNase_T"/>
    <property type="match status" value="1"/>
</dbReference>
<dbReference type="Pfam" id="PF14579">
    <property type="entry name" value="HHH_6"/>
    <property type="match status" value="1"/>
</dbReference>
<dbReference type="Pfam" id="PF11490">
    <property type="entry name" value="DNA_pol3_a_NII"/>
    <property type="match status" value="1"/>
</dbReference>
<gene>
    <name evidence="13" type="primary">polC</name>
    <name evidence="16" type="ORF">CLV97_104122</name>
</gene>
<comment type="caution">
    <text evidence="16">The sequence shown here is derived from an EMBL/GenBank/DDBJ whole genome shotgun (WGS) entry which is preliminary data.</text>
</comment>
<accession>A0A2T0LHN4</accession>
<evidence type="ECO:0000259" key="15">
    <source>
        <dbReference type="SMART" id="SM00481"/>
    </source>
</evidence>
<keyword evidence="4 13" id="KW-0808">Transferase</keyword>
<protein>
    <recommendedName>
        <fullName evidence="13">DNA polymerase III PolC-type</fullName>
        <shortName evidence="13">PolIII</shortName>
        <ecNumber evidence="13">2.7.7.7</ecNumber>
    </recommendedName>
</protein>
<dbReference type="Pfam" id="PF14480">
    <property type="entry name" value="DNA_pol3_a_NI"/>
    <property type="match status" value="1"/>
</dbReference>
<name>A0A2T0LHN4_9BACL</name>
<keyword evidence="5 13" id="KW-0548">Nucleotidyltransferase</keyword>
<dbReference type="InterPro" id="IPR006054">
    <property type="entry name" value="DnaQ"/>
</dbReference>
<keyword evidence="3 13" id="KW-0963">Cytoplasm</keyword>
<evidence type="ECO:0000256" key="3">
    <source>
        <dbReference type="ARBA" id="ARBA00022490"/>
    </source>
</evidence>
<dbReference type="InterPro" id="IPR044923">
    <property type="entry name" value="PolC_middle_finger_sf"/>
</dbReference>
<keyword evidence="9 13" id="KW-0269">Exonuclease</keyword>
<dbReference type="InterPro" id="IPR029460">
    <property type="entry name" value="DNAPol_HHH"/>
</dbReference>
<evidence type="ECO:0000256" key="5">
    <source>
        <dbReference type="ARBA" id="ARBA00022695"/>
    </source>
</evidence>
<dbReference type="InterPro" id="IPR012340">
    <property type="entry name" value="NA-bd_OB-fold"/>
</dbReference>
<dbReference type="NCBIfam" id="TIGR00573">
    <property type="entry name" value="dnaq"/>
    <property type="match status" value="1"/>
</dbReference>
<dbReference type="InterPro" id="IPR024754">
    <property type="entry name" value="DNA_PolC-like_N_II"/>
</dbReference>
<dbReference type="RefSeq" id="WP_106344263.1">
    <property type="nucleotide sequence ID" value="NZ_PVNE01000004.1"/>
</dbReference>
<comment type="catalytic activity">
    <reaction evidence="12 13">
        <text>DNA(n) + a 2'-deoxyribonucleoside 5'-triphosphate = DNA(n+1) + diphosphate</text>
        <dbReference type="Rhea" id="RHEA:22508"/>
        <dbReference type="Rhea" id="RHEA-COMP:17339"/>
        <dbReference type="Rhea" id="RHEA-COMP:17340"/>
        <dbReference type="ChEBI" id="CHEBI:33019"/>
        <dbReference type="ChEBI" id="CHEBI:61560"/>
        <dbReference type="ChEBI" id="CHEBI:173112"/>
        <dbReference type="EC" id="2.7.7.7"/>
    </reaction>
</comment>
<evidence type="ECO:0000256" key="13">
    <source>
        <dbReference type="HAMAP-Rule" id="MF_00356"/>
    </source>
</evidence>
<dbReference type="Pfam" id="PF17657">
    <property type="entry name" value="DNA_pol3_finger"/>
    <property type="match status" value="1"/>
</dbReference>
<dbReference type="Gene3D" id="3.30.420.10">
    <property type="entry name" value="Ribonuclease H-like superfamily/Ribonuclease H"/>
    <property type="match status" value="1"/>
</dbReference>
<dbReference type="Gene3D" id="1.10.150.870">
    <property type="match status" value="1"/>
</dbReference>
<dbReference type="InterPro" id="IPR004365">
    <property type="entry name" value="NA-bd_OB_tRNA"/>
</dbReference>
<dbReference type="HAMAP" id="MF_00356">
    <property type="entry name" value="DNApol_PolC"/>
    <property type="match status" value="1"/>
</dbReference>
<dbReference type="PANTHER" id="PTHR32294:SF5">
    <property type="entry name" value="DNA POLYMERASE III POLC-TYPE"/>
    <property type="match status" value="1"/>
</dbReference>
<keyword evidence="17" id="KW-1185">Reference proteome</keyword>
<dbReference type="InterPro" id="IPR011708">
    <property type="entry name" value="DNA_pol3_alpha_NTPase_dom"/>
</dbReference>
<evidence type="ECO:0000256" key="7">
    <source>
        <dbReference type="ARBA" id="ARBA00022722"/>
    </source>
</evidence>
<comment type="subcellular location">
    <subcellularLocation>
        <location evidence="2 13">Cytoplasm</location>
    </subcellularLocation>
</comment>
<evidence type="ECO:0000313" key="16">
    <source>
        <dbReference type="EMBL" id="PRX41882.1"/>
    </source>
</evidence>
<dbReference type="InterPro" id="IPR012337">
    <property type="entry name" value="RNaseH-like_sf"/>
</dbReference>
<evidence type="ECO:0000256" key="2">
    <source>
        <dbReference type="ARBA" id="ARBA00004496"/>
    </source>
</evidence>
<dbReference type="CDD" id="cd04484">
    <property type="entry name" value="polC_OBF"/>
    <property type="match status" value="1"/>
</dbReference>
<dbReference type="SUPFAM" id="SSF81585">
    <property type="entry name" value="PsbU/PolX domain-like"/>
    <property type="match status" value="1"/>
</dbReference>